<comment type="similarity">
    <text evidence="1">Belongs to the FrmR/RcnR family.</text>
</comment>
<sequence length="91" mass="10146">MAHTTKQRDKLLARVKRIRGQADGIEKLLNQDGDCAKVLQQIAAIRGAVNGLMSEVLEGHIREHLGSHEATTQERDADIEQVVAILRSYMK</sequence>
<protein>
    <submittedName>
        <fullName evidence="2">Metal/formaldehyde-sensitive transcriptional repressor</fullName>
    </submittedName>
</protein>
<keyword evidence="3" id="KW-1185">Reference proteome</keyword>
<evidence type="ECO:0000313" key="3">
    <source>
        <dbReference type="Proteomes" id="UP001595548"/>
    </source>
</evidence>
<accession>A0ABV7HP98</accession>
<evidence type="ECO:0000256" key="1">
    <source>
        <dbReference type="ARBA" id="ARBA00005260"/>
    </source>
</evidence>
<proteinExistence type="inferred from homology"/>
<dbReference type="Proteomes" id="UP001595548">
    <property type="component" value="Unassembled WGS sequence"/>
</dbReference>
<dbReference type="Gene3D" id="1.20.58.1000">
    <property type="entry name" value="Metal-sensitive repressor, helix protomer"/>
    <property type="match status" value="1"/>
</dbReference>
<dbReference type="InterPro" id="IPR003735">
    <property type="entry name" value="Metal_Tscrpt_repr"/>
</dbReference>
<dbReference type="Pfam" id="PF02583">
    <property type="entry name" value="Trns_repr_metal"/>
    <property type="match status" value="1"/>
</dbReference>
<dbReference type="InterPro" id="IPR038390">
    <property type="entry name" value="Metal_Tscrpt_repr_sf"/>
</dbReference>
<dbReference type="EMBL" id="JBHRTL010000006">
    <property type="protein sequence ID" value="MFC3155718.1"/>
    <property type="molecule type" value="Genomic_DNA"/>
</dbReference>
<comment type="caution">
    <text evidence="2">The sequence shown here is derived from an EMBL/GenBank/DDBJ whole genome shotgun (WGS) entry which is preliminary data.</text>
</comment>
<dbReference type="RefSeq" id="WP_382416576.1">
    <property type="nucleotide sequence ID" value="NZ_AP031500.1"/>
</dbReference>
<dbReference type="CDD" id="cd10153">
    <property type="entry name" value="RcnR-FrmR-like_DUF156"/>
    <property type="match status" value="1"/>
</dbReference>
<dbReference type="PANTHER" id="PTHR33677">
    <property type="entry name" value="TRANSCRIPTIONAL REPRESSOR FRMR-RELATED"/>
    <property type="match status" value="1"/>
</dbReference>
<gene>
    <name evidence="2" type="ORF">ACFOEB_10950</name>
</gene>
<dbReference type="PANTHER" id="PTHR33677:SF5">
    <property type="entry name" value="TRANSCRIPTIONAL REPRESSOR FRMR"/>
    <property type="match status" value="1"/>
</dbReference>
<name>A0ABV7HP98_9GAMM</name>
<reference evidence="3" key="1">
    <citation type="journal article" date="2019" name="Int. J. Syst. Evol. Microbiol.">
        <title>The Global Catalogue of Microorganisms (GCM) 10K type strain sequencing project: providing services to taxonomists for standard genome sequencing and annotation.</title>
        <authorList>
            <consortium name="The Broad Institute Genomics Platform"/>
            <consortium name="The Broad Institute Genome Sequencing Center for Infectious Disease"/>
            <person name="Wu L."/>
            <person name="Ma J."/>
        </authorList>
    </citation>
    <scope>NUCLEOTIDE SEQUENCE [LARGE SCALE GENOMIC DNA]</scope>
    <source>
        <strain evidence="3">KCTC 52141</strain>
    </source>
</reference>
<organism evidence="2 3">
    <name type="scientific">Gilvimarinus japonicus</name>
    <dbReference type="NCBI Taxonomy" id="1796469"/>
    <lineage>
        <taxon>Bacteria</taxon>
        <taxon>Pseudomonadati</taxon>
        <taxon>Pseudomonadota</taxon>
        <taxon>Gammaproteobacteria</taxon>
        <taxon>Cellvibrionales</taxon>
        <taxon>Cellvibrionaceae</taxon>
        <taxon>Gilvimarinus</taxon>
    </lineage>
</organism>
<evidence type="ECO:0000313" key="2">
    <source>
        <dbReference type="EMBL" id="MFC3155718.1"/>
    </source>
</evidence>